<evidence type="ECO:0000256" key="1">
    <source>
        <dbReference type="SAM" id="MobiDB-lite"/>
    </source>
</evidence>
<proteinExistence type="predicted"/>
<feature type="compositionally biased region" description="Low complexity" evidence="1">
    <location>
        <begin position="61"/>
        <end position="70"/>
    </location>
</feature>
<feature type="region of interest" description="Disordered" evidence="1">
    <location>
        <begin position="50"/>
        <end position="76"/>
    </location>
</feature>
<reference evidence="2 3" key="1">
    <citation type="submission" date="2020-08" db="EMBL/GenBank/DDBJ databases">
        <title>Sequencing the genomes of 1000 actinobacteria strains.</title>
        <authorList>
            <person name="Klenk H.-P."/>
        </authorList>
    </citation>
    <scope>NUCLEOTIDE SEQUENCE [LARGE SCALE GENOMIC DNA]</scope>
    <source>
        <strain evidence="2 3">DSM 45258</strain>
    </source>
</reference>
<evidence type="ECO:0000313" key="2">
    <source>
        <dbReference type="EMBL" id="MBB3039387.1"/>
    </source>
</evidence>
<dbReference type="EMBL" id="JACHWS010000003">
    <property type="protein sequence ID" value="MBB3039387.1"/>
    <property type="molecule type" value="Genomic_DNA"/>
</dbReference>
<gene>
    <name evidence="2" type="ORF">FHU29_003856</name>
</gene>
<keyword evidence="3" id="KW-1185">Reference proteome</keyword>
<dbReference type="Proteomes" id="UP000567922">
    <property type="component" value="Unassembled WGS sequence"/>
</dbReference>
<sequence length="76" mass="8034">MHSPHNPLSSPALSALGWDETFAALFTEHAAAGLVPARVARVDRGLCDTLTAVGPVRADSRPTSTPSSSRSRSRHQ</sequence>
<protein>
    <submittedName>
        <fullName evidence="2">Uncharacterized protein</fullName>
    </submittedName>
</protein>
<organism evidence="2 3">
    <name type="scientific">Hoyosella altamirensis</name>
    <dbReference type="NCBI Taxonomy" id="616997"/>
    <lineage>
        <taxon>Bacteria</taxon>
        <taxon>Bacillati</taxon>
        <taxon>Actinomycetota</taxon>
        <taxon>Actinomycetes</taxon>
        <taxon>Mycobacteriales</taxon>
        <taxon>Hoyosellaceae</taxon>
        <taxon>Hoyosella</taxon>
    </lineage>
</organism>
<accession>A0A839RSQ6</accession>
<comment type="caution">
    <text evidence="2">The sequence shown here is derived from an EMBL/GenBank/DDBJ whole genome shotgun (WGS) entry which is preliminary data.</text>
</comment>
<dbReference type="RefSeq" id="WP_232323049.1">
    <property type="nucleotide sequence ID" value="NZ_BDDI01000016.1"/>
</dbReference>
<dbReference type="AlphaFoldDB" id="A0A839RSQ6"/>
<evidence type="ECO:0000313" key="3">
    <source>
        <dbReference type="Proteomes" id="UP000567922"/>
    </source>
</evidence>
<name>A0A839RSQ6_9ACTN</name>